<dbReference type="InterPro" id="IPR006314">
    <property type="entry name" value="Dyp_peroxidase"/>
</dbReference>
<evidence type="ECO:0000313" key="9">
    <source>
        <dbReference type="EMBL" id="RJX73656.1"/>
    </source>
</evidence>
<feature type="domain" description="Dyp-type peroxidase N-terminal" evidence="7">
    <location>
        <begin position="28"/>
        <end position="141"/>
    </location>
</feature>
<evidence type="ECO:0000313" key="10">
    <source>
        <dbReference type="Proteomes" id="UP000273252"/>
    </source>
</evidence>
<sequence>MTNNIAERAQLGVLSDPSTFAEYLTFVLKSTADTESVQDALSQIAGIEKSISQKDPSANLTITVALSKNGWPLILPDVPTPIHLTTFTEMQDGNRHFPSTAGDIFLIIKSERIDLNYQAAKYLLSAFRESADLVEDIQGFKYLDNRDLIDFVDGTENPKHQARIDAVLVKDDEEVHLGGSYLTVQRYVDKELEWQKQPQEYQEKVIGRTKFDNIELDDDVKPAWAHNNKSKVIIDDKEIKMLRQNRPFGNALEHGTMFIGFTADSNVIETSLRQMIHADSNGDYDRLLDFVDAKSGANYFVLSQTLMEMFDDE</sequence>
<dbReference type="RefSeq" id="WP_120029897.1">
    <property type="nucleotide sequence ID" value="NZ_QVMU01000003.1"/>
</dbReference>
<dbReference type="OrthoDB" id="3251355at2"/>
<dbReference type="EMBL" id="QVMU01000003">
    <property type="protein sequence ID" value="RJX73656.1"/>
    <property type="molecule type" value="Genomic_DNA"/>
</dbReference>
<dbReference type="SUPFAM" id="SSF54909">
    <property type="entry name" value="Dimeric alpha+beta barrel"/>
    <property type="match status" value="1"/>
</dbReference>
<dbReference type="AlphaFoldDB" id="A0A3A6QSM6"/>
<accession>A0A3A6QSM6</accession>
<evidence type="ECO:0000256" key="5">
    <source>
        <dbReference type="ARBA" id="ARBA00023004"/>
    </source>
</evidence>
<evidence type="ECO:0000259" key="8">
    <source>
        <dbReference type="Pfam" id="PF20628"/>
    </source>
</evidence>
<keyword evidence="3" id="KW-0479">Metal-binding</keyword>
<dbReference type="PANTHER" id="PTHR30521:SF0">
    <property type="entry name" value="DYP-TYPE PEROXIDASE FAMILY PROTEIN"/>
    <property type="match status" value="1"/>
</dbReference>
<dbReference type="Pfam" id="PF20628">
    <property type="entry name" value="Dyp_perox_C"/>
    <property type="match status" value="1"/>
</dbReference>
<comment type="cofactor">
    <cofactor evidence="1">
        <name>heme b</name>
        <dbReference type="ChEBI" id="CHEBI:60344"/>
    </cofactor>
</comment>
<dbReference type="GO" id="GO:0005829">
    <property type="term" value="C:cytosol"/>
    <property type="evidence" value="ECO:0007669"/>
    <property type="project" value="TreeGrafter"/>
</dbReference>
<keyword evidence="5" id="KW-0408">Iron</keyword>
<comment type="caution">
    <text evidence="9">The sequence shown here is derived from an EMBL/GenBank/DDBJ whole genome shotgun (WGS) entry which is preliminary data.</text>
</comment>
<dbReference type="GO" id="GO:0020037">
    <property type="term" value="F:heme binding"/>
    <property type="evidence" value="ECO:0007669"/>
    <property type="project" value="InterPro"/>
</dbReference>
<evidence type="ECO:0000256" key="2">
    <source>
        <dbReference type="ARBA" id="ARBA00022559"/>
    </source>
</evidence>
<name>A0A3A6QSM6_9VIBR</name>
<feature type="domain" description="Dyp-type peroxidase C-terminal" evidence="8">
    <location>
        <begin position="144"/>
        <end position="304"/>
    </location>
</feature>
<evidence type="ECO:0000256" key="3">
    <source>
        <dbReference type="ARBA" id="ARBA00022723"/>
    </source>
</evidence>
<evidence type="ECO:0000256" key="6">
    <source>
        <dbReference type="ARBA" id="ARBA00025737"/>
    </source>
</evidence>
<keyword evidence="10" id="KW-1185">Reference proteome</keyword>
<dbReference type="PROSITE" id="PS51404">
    <property type="entry name" value="DYP_PEROXIDASE"/>
    <property type="match status" value="1"/>
</dbReference>
<dbReference type="GO" id="GO:0046872">
    <property type="term" value="F:metal ion binding"/>
    <property type="evidence" value="ECO:0007669"/>
    <property type="project" value="UniProtKB-KW"/>
</dbReference>
<dbReference type="PANTHER" id="PTHR30521">
    <property type="entry name" value="DEFERROCHELATASE/PEROXIDASE"/>
    <property type="match status" value="1"/>
</dbReference>
<evidence type="ECO:0000259" key="7">
    <source>
        <dbReference type="Pfam" id="PF04261"/>
    </source>
</evidence>
<evidence type="ECO:0000256" key="1">
    <source>
        <dbReference type="ARBA" id="ARBA00001970"/>
    </source>
</evidence>
<comment type="similarity">
    <text evidence="6">Belongs to the DyP-type peroxidase family.</text>
</comment>
<dbReference type="Pfam" id="PF04261">
    <property type="entry name" value="Dyp_perox_N"/>
    <property type="match status" value="1"/>
</dbReference>
<organism evidence="9 10">
    <name type="scientific">Vibrio sinensis</name>
    <dbReference type="NCBI Taxonomy" id="2302434"/>
    <lineage>
        <taxon>Bacteria</taxon>
        <taxon>Pseudomonadati</taxon>
        <taxon>Pseudomonadota</taxon>
        <taxon>Gammaproteobacteria</taxon>
        <taxon>Vibrionales</taxon>
        <taxon>Vibrionaceae</taxon>
        <taxon>Vibrio</taxon>
    </lineage>
</organism>
<evidence type="ECO:0000256" key="4">
    <source>
        <dbReference type="ARBA" id="ARBA00023002"/>
    </source>
</evidence>
<dbReference type="Proteomes" id="UP000273252">
    <property type="component" value="Unassembled WGS sequence"/>
</dbReference>
<keyword evidence="2 9" id="KW-0575">Peroxidase</keyword>
<dbReference type="InterPro" id="IPR048328">
    <property type="entry name" value="Dyp_perox_C"/>
</dbReference>
<dbReference type="GO" id="GO:0004601">
    <property type="term" value="F:peroxidase activity"/>
    <property type="evidence" value="ECO:0007669"/>
    <property type="project" value="UniProtKB-KW"/>
</dbReference>
<gene>
    <name evidence="9" type="ORF">DZ860_05350</name>
</gene>
<proteinExistence type="inferred from homology"/>
<dbReference type="InterPro" id="IPR011008">
    <property type="entry name" value="Dimeric_a/b-barrel"/>
</dbReference>
<keyword evidence="4" id="KW-0560">Oxidoreductase</keyword>
<protein>
    <submittedName>
        <fullName evidence="9">Dyp-type peroxidase</fullName>
    </submittedName>
</protein>
<dbReference type="InterPro" id="IPR048327">
    <property type="entry name" value="Dyp_perox_N"/>
</dbReference>
<dbReference type="NCBIfam" id="TIGR01413">
    <property type="entry name" value="Dyp_perox_fam"/>
    <property type="match status" value="1"/>
</dbReference>
<reference evidence="9 10" key="1">
    <citation type="submission" date="2018-08" db="EMBL/GenBank/DDBJ databases">
        <title>Vibrio isolated from the Eastern China Marginal Seas.</title>
        <authorList>
            <person name="Li Y."/>
        </authorList>
    </citation>
    <scope>NUCLEOTIDE SEQUENCE [LARGE SCALE GENOMIC DNA]</scope>
    <source>
        <strain evidence="9 10">BEI233</strain>
    </source>
</reference>